<protein>
    <submittedName>
        <fullName evidence="2">Uncharacterized protein</fullName>
    </submittedName>
</protein>
<dbReference type="EMBL" id="HF935536">
    <property type="protein sequence ID" value="CCX10370.1"/>
    <property type="molecule type" value="Genomic_DNA"/>
</dbReference>
<keyword evidence="3" id="KW-1185">Reference proteome</keyword>
<evidence type="ECO:0000256" key="1">
    <source>
        <dbReference type="SAM" id="MobiDB-lite"/>
    </source>
</evidence>
<reference evidence="2 3" key="1">
    <citation type="journal article" date="2013" name="PLoS Genet.">
        <title>The genome and development-dependent transcriptomes of Pyronema confluens: a window into fungal evolution.</title>
        <authorList>
            <person name="Traeger S."/>
            <person name="Altegoer F."/>
            <person name="Freitag M."/>
            <person name="Gabaldon T."/>
            <person name="Kempken F."/>
            <person name="Kumar A."/>
            <person name="Marcet-Houben M."/>
            <person name="Poggeler S."/>
            <person name="Stajich J.E."/>
            <person name="Nowrousian M."/>
        </authorList>
    </citation>
    <scope>NUCLEOTIDE SEQUENCE [LARGE SCALE GENOMIC DNA]</scope>
    <source>
        <strain evidence="3">CBS 100304</strain>
        <tissue evidence="2">Vegetative mycelium</tissue>
    </source>
</reference>
<sequence>MPIRLQYNTIRLFSSTVRRGEIGKESSTRIINDDPASKAADETRPTHGQGKGALTQEVSNKNLDHMVKGQTTAPEYETYSKWKGCVTEREEEAFDQTHGAKDLKGHGEVII</sequence>
<feature type="compositionally biased region" description="Basic and acidic residues" evidence="1">
    <location>
        <begin position="32"/>
        <end position="45"/>
    </location>
</feature>
<organism evidence="2 3">
    <name type="scientific">Pyronema omphalodes (strain CBS 100304)</name>
    <name type="common">Pyronema confluens</name>
    <dbReference type="NCBI Taxonomy" id="1076935"/>
    <lineage>
        <taxon>Eukaryota</taxon>
        <taxon>Fungi</taxon>
        <taxon>Dikarya</taxon>
        <taxon>Ascomycota</taxon>
        <taxon>Pezizomycotina</taxon>
        <taxon>Pezizomycetes</taxon>
        <taxon>Pezizales</taxon>
        <taxon>Pyronemataceae</taxon>
        <taxon>Pyronema</taxon>
    </lineage>
</organism>
<feature type="region of interest" description="Disordered" evidence="1">
    <location>
        <begin position="32"/>
        <end position="54"/>
    </location>
</feature>
<gene>
    <name evidence="2" type="ORF">PCON_09964</name>
</gene>
<name>U4L2W5_PYROM</name>
<evidence type="ECO:0000313" key="2">
    <source>
        <dbReference type="EMBL" id="CCX10370.1"/>
    </source>
</evidence>
<accession>U4L2W5</accession>
<evidence type="ECO:0000313" key="3">
    <source>
        <dbReference type="Proteomes" id="UP000018144"/>
    </source>
</evidence>
<proteinExistence type="predicted"/>
<dbReference type="Proteomes" id="UP000018144">
    <property type="component" value="Unassembled WGS sequence"/>
</dbReference>
<dbReference type="AlphaFoldDB" id="U4L2W5"/>